<evidence type="ECO:0000313" key="3">
    <source>
        <dbReference type="EMBL" id="NYZ18586.1"/>
    </source>
</evidence>
<name>A0ABX2T379_9PROT</name>
<dbReference type="Proteomes" id="UP000584642">
    <property type="component" value="Unassembled WGS sequence"/>
</dbReference>
<reference evidence="3 4" key="1">
    <citation type="submission" date="2020-05" db="EMBL/GenBank/DDBJ databases">
        <title>Azospirillum oleiclasticum sp. nov, a nitrogen-fixing and heavy crude oil-emulsifying bacterium isolated from the crude oil of Yumen Oilfield.</title>
        <authorList>
            <person name="Wu D."/>
            <person name="Cai M."/>
            <person name="Zhang X."/>
        </authorList>
    </citation>
    <scope>NUCLEOTIDE SEQUENCE [LARGE SCALE GENOMIC DNA]</scope>
    <source>
        <strain evidence="3 4">ROY-1-1-2</strain>
    </source>
</reference>
<feature type="domain" description="Transposase IS701-like DDE" evidence="2">
    <location>
        <begin position="8"/>
        <end position="71"/>
    </location>
</feature>
<organism evidence="3 4">
    <name type="scientific">Azospirillum oleiclasticum</name>
    <dbReference type="NCBI Taxonomy" id="2735135"/>
    <lineage>
        <taxon>Bacteria</taxon>
        <taxon>Pseudomonadati</taxon>
        <taxon>Pseudomonadota</taxon>
        <taxon>Alphaproteobacteria</taxon>
        <taxon>Rhodospirillales</taxon>
        <taxon>Azospirillaceae</taxon>
        <taxon>Azospirillum</taxon>
    </lineage>
</organism>
<feature type="compositionally biased region" description="Basic residues" evidence="1">
    <location>
        <begin position="145"/>
        <end position="155"/>
    </location>
</feature>
<evidence type="ECO:0000256" key="1">
    <source>
        <dbReference type="SAM" id="MobiDB-lite"/>
    </source>
</evidence>
<dbReference type="InterPro" id="IPR038721">
    <property type="entry name" value="IS701-like_DDE_dom"/>
</dbReference>
<sequence>MNGRPWIATNHPSLPIAYRLYLSDRWAADAERRARAGIPDDVVLQTKPAVAPDQIRAAMAAADAVRALLGDRHTLAGAAREAGIAADRLPLLLEAAGAFAGDPLDLAERIELGPEGLGLTLSLGRLAGTDLPAIRHVVPLEVTRRGARGRQRPLRRAPAAAGLLGPGHRGGDRRRPPAAGPHSGVPDQAHRPAIGLGPAEGSSWLHLSTPPVTDHPTGPGLHPGRARSDGHAMPRTGRVAGVEFRVGTALK</sequence>
<dbReference type="EMBL" id="JABFDB010000001">
    <property type="protein sequence ID" value="NYZ18586.1"/>
    <property type="molecule type" value="Genomic_DNA"/>
</dbReference>
<feature type="region of interest" description="Disordered" evidence="1">
    <location>
        <begin position="145"/>
        <end position="238"/>
    </location>
</feature>
<evidence type="ECO:0000313" key="4">
    <source>
        <dbReference type="Proteomes" id="UP000584642"/>
    </source>
</evidence>
<dbReference type="Pfam" id="PF13546">
    <property type="entry name" value="DDE_5"/>
    <property type="match status" value="1"/>
</dbReference>
<evidence type="ECO:0000259" key="2">
    <source>
        <dbReference type="Pfam" id="PF13546"/>
    </source>
</evidence>
<comment type="caution">
    <text evidence="3">The sequence shown here is derived from an EMBL/GenBank/DDBJ whole genome shotgun (WGS) entry which is preliminary data.</text>
</comment>
<proteinExistence type="predicted"/>
<accession>A0ABX2T379</accession>
<gene>
    <name evidence="3" type="ORF">HND93_02590</name>
</gene>
<keyword evidence="4" id="KW-1185">Reference proteome</keyword>
<protein>
    <recommendedName>
        <fullName evidence="2">Transposase IS701-like DDE domain-containing protein</fullName>
    </recommendedName>
</protein>